<gene>
    <name evidence="1" type="ORF">B8V81_1500</name>
</gene>
<dbReference type="Proteomes" id="UP000234789">
    <property type="component" value="Unassembled WGS sequence"/>
</dbReference>
<name>A0A2N5NA92_9BACL</name>
<organism evidence="1 2">
    <name type="scientific">Paenibacillus pasadenensis</name>
    <dbReference type="NCBI Taxonomy" id="217090"/>
    <lineage>
        <taxon>Bacteria</taxon>
        <taxon>Bacillati</taxon>
        <taxon>Bacillota</taxon>
        <taxon>Bacilli</taxon>
        <taxon>Bacillales</taxon>
        <taxon>Paenibacillaceae</taxon>
        <taxon>Paenibacillus</taxon>
    </lineage>
</organism>
<evidence type="ECO:0000313" key="1">
    <source>
        <dbReference type="EMBL" id="PLT47276.1"/>
    </source>
</evidence>
<dbReference type="EMBL" id="NFEZ01000003">
    <property type="protein sequence ID" value="PLT47276.1"/>
    <property type="molecule type" value="Genomic_DNA"/>
</dbReference>
<comment type="caution">
    <text evidence="1">The sequence shown here is derived from an EMBL/GenBank/DDBJ whole genome shotgun (WGS) entry which is preliminary data.</text>
</comment>
<dbReference type="AlphaFoldDB" id="A0A2N5NA92"/>
<reference evidence="1 2" key="1">
    <citation type="submission" date="2017-05" db="EMBL/GenBank/DDBJ databases">
        <title>Functional genome analysis of Paenibacillus pasadenensis strain R16: insights on endophytic life style and antifungal activity.</title>
        <authorList>
            <person name="Passera A."/>
            <person name="Marcolungo L."/>
            <person name="Casati P."/>
            <person name="Brasca M."/>
            <person name="Quaglino F."/>
            <person name="Delledonne M."/>
        </authorList>
    </citation>
    <scope>NUCLEOTIDE SEQUENCE [LARGE SCALE GENOMIC DNA]</scope>
    <source>
        <strain evidence="1 2">R16</strain>
    </source>
</reference>
<evidence type="ECO:0000313" key="2">
    <source>
        <dbReference type="Proteomes" id="UP000234789"/>
    </source>
</evidence>
<protein>
    <submittedName>
        <fullName evidence="1">Uncharacterized protein</fullName>
    </submittedName>
</protein>
<accession>A0A2N5NA92</accession>
<keyword evidence="2" id="KW-1185">Reference proteome</keyword>
<sequence length="39" mass="4534">MPQPFGRIAAEWKKAESGPREGGRIRLGCLLRFCFRRSR</sequence>
<proteinExistence type="predicted"/>